<evidence type="ECO:0000313" key="2">
    <source>
        <dbReference type="Proteomes" id="UP000660708"/>
    </source>
</evidence>
<dbReference type="EMBL" id="AQHF01000022">
    <property type="protein sequence ID" value="MBE0346627.1"/>
    <property type="molecule type" value="Genomic_DNA"/>
</dbReference>
<dbReference type="Gene3D" id="3.40.190.10">
    <property type="entry name" value="Periplasmic binding protein-like II"/>
    <property type="match status" value="2"/>
</dbReference>
<dbReference type="Proteomes" id="UP000660708">
    <property type="component" value="Unassembled WGS sequence"/>
</dbReference>
<proteinExistence type="predicted"/>
<keyword evidence="2" id="KW-1185">Reference proteome</keyword>
<gene>
    <name evidence="1" type="ORF">PPEP_a3899</name>
</gene>
<dbReference type="AlphaFoldDB" id="A0A8I0MVH4"/>
<name>A0A8I0MVH4_9GAMM</name>
<organism evidence="1 2">
    <name type="scientific">Pseudoalteromonas peptidolytica F12-50-A1</name>
    <dbReference type="NCBI Taxonomy" id="1315280"/>
    <lineage>
        <taxon>Bacteria</taxon>
        <taxon>Pseudomonadati</taxon>
        <taxon>Pseudomonadota</taxon>
        <taxon>Gammaproteobacteria</taxon>
        <taxon>Alteromonadales</taxon>
        <taxon>Pseudoalteromonadaceae</taxon>
        <taxon>Pseudoalteromonas</taxon>
    </lineage>
</organism>
<dbReference type="SUPFAM" id="SSF53850">
    <property type="entry name" value="Periplasmic binding protein-like II"/>
    <property type="match status" value="1"/>
</dbReference>
<evidence type="ECO:0000313" key="1">
    <source>
        <dbReference type="EMBL" id="MBE0346627.1"/>
    </source>
</evidence>
<comment type="caution">
    <text evidence="1">The sequence shown here is derived from an EMBL/GenBank/DDBJ whole genome shotgun (WGS) entry which is preliminary data.</text>
</comment>
<accession>A0A8I0MVH4</accession>
<sequence>MYHNKPPYITDLDAREGLYFDIVRLINSHATELQFDLRFIPRKRLDKLLQEAQLPGFILGVNPAWFGDIKKQKYLWSSPLMYDTDEFVSHIEHPFEYYHPSSLSGNLVGTIAGYYYRYLDQKNEYSKVQRVDVNSEEALLEMVLKKRVNVAIVSRSTTEHLATKNGWKEVFYFSQNPHETYYRAIMAPESLKAEFTLLQDALDSELFKKQLVTLLKSYHLVY</sequence>
<protein>
    <submittedName>
        <fullName evidence="1">Polar amino acid transport system substrate-binding protein</fullName>
    </submittedName>
</protein>
<reference evidence="1 2" key="1">
    <citation type="submission" date="2015-06" db="EMBL/GenBank/DDBJ databases">
        <title>Genome sequence of Pseudoalteromonas peptidolytica.</title>
        <authorList>
            <person name="Xie B.-B."/>
            <person name="Rong J.-C."/>
            <person name="Qin Q.-L."/>
            <person name="Zhang Y.-Z."/>
        </authorList>
    </citation>
    <scope>NUCLEOTIDE SEQUENCE [LARGE SCALE GENOMIC DNA]</scope>
    <source>
        <strain evidence="1 2">F12-50-A1</strain>
    </source>
</reference>